<feature type="site" description="Stabilizes the basic form of H active site to accept a proton" evidence="7">
    <location>
        <position position="95"/>
    </location>
</feature>
<keyword evidence="2 7" id="KW-0820">tRNA-binding</keyword>
<keyword evidence="3 7" id="KW-0378">Hydrolase</keyword>
<protein>
    <recommendedName>
        <fullName evidence="6 7">Peptidyl-tRNA hydrolase</fullName>
        <shortName evidence="7">Pth</shortName>
        <ecNumber evidence="1 7">3.1.1.29</ecNumber>
    </recommendedName>
</protein>
<dbReference type="PROSITE" id="PS01195">
    <property type="entry name" value="PEPT_TRNA_HYDROL_1"/>
    <property type="match status" value="1"/>
</dbReference>
<name>A0A1F8F7U0_9BACT</name>
<dbReference type="SUPFAM" id="SSF53178">
    <property type="entry name" value="Peptidyl-tRNA hydrolase-like"/>
    <property type="match status" value="1"/>
</dbReference>
<evidence type="ECO:0000256" key="8">
    <source>
        <dbReference type="RuleBase" id="RU000673"/>
    </source>
</evidence>
<comment type="function">
    <text evidence="7">Hydrolyzes ribosome-free peptidyl-tRNAs (with 1 or more amino acids incorporated), which drop off the ribosome during protein synthesis, or as a result of ribosome stalling.</text>
</comment>
<feature type="binding site" evidence="7">
    <location>
        <position position="68"/>
    </location>
    <ligand>
        <name>tRNA</name>
        <dbReference type="ChEBI" id="CHEBI:17843"/>
    </ligand>
</feature>
<comment type="catalytic activity">
    <reaction evidence="7 8">
        <text>an N-acyl-L-alpha-aminoacyl-tRNA + H2O = an N-acyl-L-amino acid + a tRNA + H(+)</text>
        <dbReference type="Rhea" id="RHEA:54448"/>
        <dbReference type="Rhea" id="RHEA-COMP:10123"/>
        <dbReference type="Rhea" id="RHEA-COMP:13883"/>
        <dbReference type="ChEBI" id="CHEBI:15377"/>
        <dbReference type="ChEBI" id="CHEBI:15378"/>
        <dbReference type="ChEBI" id="CHEBI:59874"/>
        <dbReference type="ChEBI" id="CHEBI:78442"/>
        <dbReference type="ChEBI" id="CHEBI:138191"/>
        <dbReference type="EC" id="3.1.1.29"/>
    </reaction>
</comment>
<evidence type="ECO:0000256" key="4">
    <source>
        <dbReference type="ARBA" id="ARBA00022884"/>
    </source>
</evidence>
<evidence type="ECO:0000256" key="1">
    <source>
        <dbReference type="ARBA" id="ARBA00013260"/>
    </source>
</evidence>
<dbReference type="AlphaFoldDB" id="A0A1F8F7U0"/>
<keyword evidence="4 7" id="KW-0694">RNA-binding</keyword>
<evidence type="ECO:0000256" key="7">
    <source>
        <dbReference type="HAMAP-Rule" id="MF_00083"/>
    </source>
</evidence>
<evidence type="ECO:0000256" key="2">
    <source>
        <dbReference type="ARBA" id="ARBA00022555"/>
    </source>
</evidence>
<dbReference type="Gene3D" id="3.40.50.1470">
    <property type="entry name" value="Peptidyl-tRNA hydrolase"/>
    <property type="match status" value="1"/>
</dbReference>
<comment type="caution">
    <text evidence="10">The sequence shown here is derived from an EMBL/GenBank/DDBJ whole genome shotgun (WGS) entry which is preliminary data.</text>
</comment>
<dbReference type="PANTHER" id="PTHR17224:SF1">
    <property type="entry name" value="PEPTIDYL-TRNA HYDROLASE"/>
    <property type="match status" value="1"/>
</dbReference>
<keyword evidence="7" id="KW-0963">Cytoplasm</keyword>
<comment type="caution">
    <text evidence="7">Lacks conserved residue(s) required for the propagation of feature annotation.</text>
</comment>
<dbReference type="EC" id="3.1.1.29" evidence="1 7"/>
<dbReference type="HAMAP" id="MF_00083">
    <property type="entry name" value="Pept_tRNA_hydro_bact"/>
    <property type="match status" value="1"/>
</dbReference>
<dbReference type="CDD" id="cd00462">
    <property type="entry name" value="PTH"/>
    <property type="match status" value="1"/>
</dbReference>
<dbReference type="NCBIfam" id="TIGR00447">
    <property type="entry name" value="pth"/>
    <property type="match status" value="1"/>
</dbReference>
<comment type="similarity">
    <text evidence="5 7 9">Belongs to the PTH family.</text>
</comment>
<dbReference type="GO" id="GO:0072344">
    <property type="term" value="P:rescue of stalled ribosome"/>
    <property type="evidence" value="ECO:0007669"/>
    <property type="project" value="UniProtKB-UniRule"/>
</dbReference>
<evidence type="ECO:0000256" key="9">
    <source>
        <dbReference type="RuleBase" id="RU004320"/>
    </source>
</evidence>
<comment type="subunit">
    <text evidence="7">Monomer.</text>
</comment>
<proteinExistence type="inferred from homology"/>
<organism evidence="10 11">
    <name type="scientific">Candidatus Yanofskybacteria bacterium RIFCSPHIGHO2_02_FULL_41_11</name>
    <dbReference type="NCBI Taxonomy" id="1802675"/>
    <lineage>
        <taxon>Bacteria</taxon>
        <taxon>Candidatus Yanofskyibacteriota</taxon>
    </lineage>
</organism>
<dbReference type="GO" id="GO:0006515">
    <property type="term" value="P:protein quality control for misfolded or incompletely synthesized proteins"/>
    <property type="evidence" value="ECO:0007669"/>
    <property type="project" value="UniProtKB-UniRule"/>
</dbReference>
<comment type="subcellular location">
    <subcellularLocation>
        <location evidence="7">Cytoplasm</location>
    </subcellularLocation>
</comment>
<feature type="site" description="Discriminates between blocked and unblocked aminoacyl-tRNA" evidence="7">
    <location>
        <position position="12"/>
    </location>
</feature>
<dbReference type="InterPro" id="IPR018171">
    <property type="entry name" value="Pept_tRNA_hydro_CS"/>
</dbReference>
<evidence type="ECO:0000313" key="11">
    <source>
        <dbReference type="Proteomes" id="UP000177167"/>
    </source>
</evidence>
<dbReference type="InterPro" id="IPR036416">
    <property type="entry name" value="Pept_tRNA_hydro_sf"/>
</dbReference>
<feature type="binding site" evidence="7">
    <location>
        <position position="17"/>
    </location>
    <ligand>
        <name>tRNA</name>
        <dbReference type="ChEBI" id="CHEBI:17843"/>
    </ligand>
</feature>
<dbReference type="InterPro" id="IPR001328">
    <property type="entry name" value="Pept_tRNA_hydro"/>
</dbReference>
<dbReference type="GO" id="GO:0000049">
    <property type="term" value="F:tRNA binding"/>
    <property type="evidence" value="ECO:0007669"/>
    <property type="project" value="UniProtKB-UniRule"/>
</dbReference>
<evidence type="ECO:0000256" key="5">
    <source>
        <dbReference type="ARBA" id="ARBA00038063"/>
    </source>
</evidence>
<feature type="binding site" evidence="7">
    <location>
        <position position="70"/>
    </location>
    <ligand>
        <name>tRNA</name>
        <dbReference type="ChEBI" id="CHEBI:17843"/>
    </ligand>
</feature>
<dbReference type="FunFam" id="3.40.50.1470:FF:000001">
    <property type="entry name" value="Peptidyl-tRNA hydrolase"/>
    <property type="match status" value="1"/>
</dbReference>
<dbReference type="GO" id="GO:0005737">
    <property type="term" value="C:cytoplasm"/>
    <property type="evidence" value="ECO:0007669"/>
    <property type="project" value="UniProtKB-SubCell"/>
</dbReference>
<dbReference type="Proteomes" id="UP000177167">
    <property type="component" value="Unassembled WGS sequence"/>
</dbReference>
<reference evidence="10 11" key="1">
    <citation type="journal article" date="2016" name="Nat. Commun.">
        <title>Thousands of microbial genomes shed light on interconnected biogeochemical processes in an aquifer system.</title>
        <authorList>
            <person name="Anantharaman K."/>
            <person name="Brown C.T."/>
            <person name="Hug L.A."/>
            <person name="Sharon I."/>
            <person name="Castelle C.J."/>
            <person name="Probst A.J."/>
            <person name="Thomas B.C."/>
            <person name="Singh A."/>
            <person name="Wilkins M.J."/>
            <person name="Karaoz U."/>
            <person name="Brodie E.L."/>
            <person name="Williams K.H."/>
            <person name="Hubbard S.S."/>
            <person name="Banfield J.F."/>
        </authorList>
    </citation>
    <scope>NUCLEOTIDE SEQUENCE [LARGE SCALE GENOMIC DNA]</scope>
</reference>
<accession>A0A1F8F7U0</accession>
<evidence type="ECO:0000256" key="6">
    <source>
        <dbReference type="ARBA" id="ARBA00050038"/>
    </source>
</evidence>
<feature type="active site" description="Proton acceptor" evidence="7">
    <location>
        <position position="22"/>
    </location>
</feature>
<dbReference type="PANTHER" id="PTHR17224">
    <property type="entry name" value="PEPTIDYL-TRNA HYDROLASE"/>
    <property type="match status" value="1"/>
</dbReference>
<comment type="function">
    <text evidence="7">Catalyzes the release of premature peptidyl moieties from peptidyl-tRNA molecules trapped in stalled 50S ribosomal subunits, and thus maintains levels of free tRNAs and 50S ribosomes.</text>
</comment>
<sequence length="188" mass="21367">MAKIKLIIGLGNPDPEYQETRHNIGFIALDYMAKKNEAEFEYNKNLNSFVAKSKIDKTSVVLAKPQTYVNKSGESAAKLLKFYKIKPKDIIVVHDDLDIDFGNFKLSLGKGSGGHKGVESIHKAIKTKDIYRLKIGISTKSLKTARKQSDKKRDEFVRNFVLSKFSKNETETLKKLLKEAYERLVNIL</sequence>
<gene>
    <name evidence="7" type="primary">pth</name>
    <name evidence="10" type="ORF">A3J46_03725</name>
</gene>
<dbReference type="Pfam" id="PF01195">
    <property type="entry name" value="Pept_tRNA_hydro"/>
    <property type="match status" value="1"/>
</dbReference>
<evidence type="ECO:0000313" key="10">
    <source>
        <dbReference type="EMBL" id="OGN09195.1"/>
    </source>
</evidence>
<dbReference type="GO" id="GO:0004045">
    <property type="term" value="F:peptidyl-tRNA hydrolase activity"/>
    <property type="evidence" value="ECO:0007669"/>
    <property type="project" value="UniProtKB-UniRule"/>
</dbReference>
<evidence type="ECO:0000256" key="3">
    <source>
        <dbReference type="ARBA" id="ARBA00022801"/>
    </source>
</evidence>
<dbReference type="EMBL" id="MGJP01000042">
    <property type="protein sequence ID" value="OGN09195.1"/>
    <property type="molecule type" value="Genomic_DNA"/>
</dbReference>